<reference evidence="4 5" key="1">
    <citation type="submission" date="2021-05" db="EMBL/GenBank/DDBJ databases">
        <title>Genome Assembly of Synthetic Allotetraploid Brassica napus Reveals Homoeologous Exchanges between Subgenomes.</title>
        <authorList>
            <person name="Davis J.T."/>
        </authorList>
    </citation>
    <scope>NUCLEOTIDE SEQUENCE [LARGE SCALE GENOMIC DNA]</scope>
    <source>
        <strain evidence="5">cv. Da-Ae</strain>
        <tissue evidence="4">Seedling</tissue>
    </source>
</reference>
<dbReference type="InterPro" id="IPR005202">
    <property type="entry name" value="TF_GRAS"/>
</dbReference>
<feature type="short sequence motif" description="VHIID" evidence="3">
    <location>
        <begin position="141"/>
        <end position="145"/>
    </location>
</feature>
<dbReference type="PROSITE" id="PS50985">
    <property type="entry name" value="GRAS"/>
    <property type="match status" value="1"/>
</dbReference>
<dbReference type="PANTHER" id="PTHR31636">
    <property type="entry name" value="OSJNBA0084A10.13 PROTEIN-RELATED"/>
    <property type="match status" value="1"/>
</dbReference>
<protein>
    <recommendedName>
        <fullName evidence="6">Scarecrow-like protein 32</fullName>
    </recommendedName>
</protein>
<dbReference type="CDD" id="cd22933">
    <property type="entry name" value="HFD_HFI1"/>
    <property type="match status" value="1"/>
</dbReference>
<sequence length="736" mass="82151">MNKAMILNPTRPVWPGFSSSKSLCGDANCMEQLLLHCANAIESNDATLTQQTIWVINNLASSDGDSTQRLASSLLRALISRAATKSPAFSFLSVASASHETLHRFSVIELAAFVDLTPWHRFGFIAANAAILDAVKGYSSVHIVDLSLTHCMQIPTLIDSMATKLINKEQPPPLLKLTVVLSESPPPPLLGISYEELGLKLVSFAATRNVAMEFRIIYSSYSDGLSSLIEQLRLDPLVCNEALVVNCHMMLHYIPNDTLSYLSPSRSLFLKELRDLNPTMVTLIEEDADFTSSNFIARLRSLFNYMWIPYDTADTFLTCGSEQRQWYEADIGWRIDNVVAKEGAERVERLEPKSRWFERMREADFTGVGFGEAVAREVQTMLEEHAAGWGMKRDVDDSDDVERFVLTWKGHSVVFASAWVPMNRVDGCSHLLTSTIPNLGFANLISIPTIVLELTFFPRGLTDVYGRSLKGPKMPTGQRRHVIRTDTLELNKSDFDKLIVDTVKKENISLHNALLRGLIKNACLSNTPPLIGNGVFQTSLGFNSLCNDLPQSSPCKERTQRRFSKDCNGKSQITEVVSSSFKKQWSMEDGEEVDQLIRCWRSQPIEAPFGVNLRDFIKRRRHVGTCYSSRELPDSISLKKKLEDEMKEEGVEVSFGFANSLNAGLSVFLQRLIKPCLELAASRSSSRGEVCSSSVSMVDFHVAMESNPSILGEDWSSKLEKIRSAAPDLLSDFQTS</sequence>
<evidence type="ECO:0008006" key="6">
    <source>
        <dbReference type="Google" id="ProtNLM"/>
    </source>
</evidence>
<evidence type="ECO:0000256" key="3">
    <source>
        <dbReference type="PROSITE-ProRule" id="PRU01191"/>
    </source>
</evidence>
<dbReference type="InterPro" id="IPR024738">
    <property type="entry name" value="Hfi1/Tada1"/>
</dbReference>
<dbReference type="Pfam" id="PF12767">
    <property type="entry name" value="SAGA-Tad1"/>
    <property type="match status" value="1"/>
</dbReference>
<comment type="similarity">
    <text evidence="3">Belongs to the GRAS family.</text>
</comment>
<gene>
    <name evidence="4" type="ORF">HID58_075848</name>
</gene>
<name>A0ABQ7YNX0_BRANA</name>
<keyword evidence="1" id="KW-0805">Transcription regulation</keyword>
<evidence type="ECO:0000313" key="5">
    <source>
        <dbReference type="Proteomes" id="UP000824890"/>
    </source>
</evidence>
<accession>A0ABQ7YNX0</accession>
<dbReference type="Proteomes" id="UP000824890">
    <property type="component" value="Unassembled WGS sequence"/>
</dbReference>
<evidence type="ECO:0000256" key="2">
    <source>
        <dbReference type="ARBA" id="ARBA00023163"/>
    </source>
</evidence>
<organism evidence="4 5">
    <name type="scientific">Brassica napus</name>
    <name type="common">Rape</name>
    <dbReference type="NCBI Taxonomy" id="3708"/>
    <lineage>
        <taxon>Eukaryota</taxon>
        <taxon>Viridiplantae</taxon>
        <taxon>Streptophyta</taxon>
        <taxon>Embryophyta</taxon>
        <taxon>Tracheophyta</taxon>
        <taxon>Spermatophyta</taxon>
        <taxon>Magnoliopsida</taxon>
        <taxon>eudicotyledons</taxon>
        <taxon>Gunneridae</taxon>
        <taxon>Pentapetalae</taxon>
        <taxon>rosids</taxon>
        <taxon>malvids</taxon>
        <taxon>Brassicales</taxon>
        <taxon>Brassicaceae</taxon>
        <taxon>Brassiceae</taxon>
        <taxon>Brassica</taxon>
    </lineage>
</organism>
<evidence type="ECO:0000313" key="4">
    <source>
        <dbReference type="EMBL" id="KAH0868826.1"/>
    </source>
</evidence>
<proteinExistence type="inferred from homology"/>
<keyword evidence="5" id="KW-1185">Reference proteome</keyword>
<evidence type="ECO:0000256" key="1">
    <source>
        <dbReference type="ARBA" id="ARBA00023015"/>
    </source>
</evidence>
<dbReference type="EMBL" id="JAGKQM010000017">
    <property type="protein sequence ID" value="KAH0868826.1"/>
    <property type="molecule type" value="Genomic_DNA"/>
</dbReference>
<comment type="caution">
    <text evidence="3">Lacks conserved residue(s) required for the propagation of feature annotation.</text>
</comment>
<keyword evidence="2" id="KW-0804">Transcription</keyword>
<feature type="region of interest" description="SAW" evidence="3">
    <location>
        <begin position="340"/>
        <end position="420"/>
    </location>
</feature>
<dbReference type="Pfam" id="PF03514">
    <property type="entry name" value="GRAS"/>
    <property type="match status" value="1"/>
</dbReference>
<comment type="caution">
    <text evidence="4">The sequence shown here is derived from an EMBL/GenBank/DDBJ whole genome shotgun (WGS) entry which is preliminary data.</text>
</comment>